<name>A0ABW2TML5_9PSEU</name>
<evidence type="ECO:0008006" key="3">
    <source>
        <dbReference type="Google" id="ProtNLM"/>
    </source>
</evidence>
<organism evidence="1 2">
    <name type="scientific">Actinokineospora soli</name>
    <dbReference type="NCBI Taxonomy" id="1048753"/>
    <lineage>
        <taxon>Bacteria</taxon>
        <taxon>Bacillati</taxon>
        <taxon>Actinomycetota</taxon>
        <taxon>Actinomycetes</taxon>
        <taxon>Pseudonocardiales</taxon>
        <taxon>Pseudonocardiaceae</taxon>
        <taxon>Actinokineospora</taxon>
    </lineage>
</organism>
<evidence type="ECO:0000313" key="1">
    <source>
        <dbReference type="EMBL" id="MFC7614275.1"/>
    </source>
</evidence>
<reference evidence="2" key="1">
    <citation type="journal article" date="2019" name="Int. J. Syst. Evol. Microbiol.">
        <title>The Global Catalogue of Microorganisms (GCM) 10K type strain sequencing project: providing services to taxonomists for standard genome sequencing and annotation.</title>
        <authorList>
            <consortium name="The Broad Institute Genomics Platform"/>
            <consortium name="The Broad Institute Genome Sequencing Center for Infectious Disease"/>
            <person name="Wu L."/>
            <person name="Ma J."/>
        </authorList>
    </citation>
    <scope>NUCLEOTIDE SEQUENCE [LARGE SCALE GENOMIC DNA]</scope>
    <source>
        <strain evidence="2">JCM 17695</strain>
    </source>
</reference>
<dbReference type="EMBL" id="JBHTEY010000004">
    <property type="protein sequence ID" value="MFC7614275.1"/>
    <property type="molecule type" value="Genomic_DNA"/>
</dbReference>
<keyword evidence="2" id="KW-1185">Reference proteome</keyword>
<accession>A0ABW2TML5</accession>
<proteinExistence type="predicted"/>
<evidence type="ECO:0000313" key="2">
    <source>
        <dbReference type="Proteomes" id="UP001596512"/>
    </source>
</evidence>
<protein>
    <recommendedName>
        <fullName evidence="3">Restriction endonuclease</fullName>
    </recommendedName>
</protein>
<comment type="caution">
    <text evidence="1">The sequence shown here is derived from an EMBL/GenBank/DDBJ whole genome shotgun (WGS) entry which is preliminary data.</text>
</comment>
<sequence length="75" mass="8228">MSGRVDVVLTRLGSPDLVVEIDSAHKPRSMEKLQFAYAAGATAVWVRWREGTVRKIPGVHVIDLVNQTRTVTSPG</sequence>
<gene>
    <name evidence="1" type="ORF">ACFQV2_12805</name>
</gene>
<dbReference type="Proteomes" id="UP001596512">
    <property type="component" value="Unassembled WGS sequence"/>
</dbReference>